<evidence type="ECO:0000313" key="13">
    <source>
        <dbReference type="Proteomes" id="UP001179952"/>
    </source>
</evidence>
<protein>
    <submittedName>
        <fullName evidence="12">BEL1-like homeodomain protein 1</fullName>
    </submittedName>
</protein>
<dbReference type="GO" id="GO:0006355">
    <property type="term" value="P:regulation of DNA-templated transcription"/>
    <property type="evidence" value="ECO:0007669"/>
    <property type="project" value="InterPro"/>
</dbReference>
<organism evidence="12 13">
    <name type="scientific">Acorus gramineus</name>
    <name type="common">Dwarf sweet flag</name>
    <dbReference type="NCBI Taxonomy" id="55184"/>
    <lineage>
        <taxon>Eukaryota</taxon>
        <taxon>Viridiplantae</taxon>
        <taxon>Streptophyta</taxon>
        <taxon>Embryophyta</taxon>
        <taxon>Tracheophyta</taxon>
        <taxon>Spermatophyta</taxon>
        <taxon>Magnoliopsida</taxon>
        <taxon>Liliopsida</taxon>
        <taxon>Acoraceae</taxon>
        <taxon>Acorus</taxon>
    </lineage>
</organism>
<reference evidence="12" key="1">
    <citation type="journal article" date="2023" name="Nat. Commun.">
        <title>Diploid and tetraploid genomes of Acorus and the evolution of monocots.</title>
        <authorList>
            <person name="Ma L."/>
            <person name="Liu K.W."/>
            <person name="Li Z."/>
            <person name="Hsiao Y.Y."/>
            <person name="Qi Y."/>
            <person name="Fu T."/>
            <person name="Tang G.D."/>
            <person name="Zhang D."/>
            <person name="Sun W.H."/>
            <person name="Liu D.K."/>
            <person name="Li Y."/>
            <person name="Chen G.Z."/>
            <person name="Liu X.D."/>
            <person name="Liao X.Y."/>
            <person name="Jiang Y.T."/>
            <person name="Yu X."/>
            <person name="Hao Y."/>
            <person name="Huang J."/>
            <person name="Zhao X.W."/>
            <person name="Ke S."/>
            <person name="Chen Y.Y."/>
            <person name="Wu W.L."/>
            <person name="Hsu J.L."/>
            <person name="Lin Y.F."/>
            <person name="Huang M.D."/>
            <person name="Li C.Y."/>
            <person name="Huang L."/>
            <person name="Wang Z.W."/>
            <person name="Zhao X."/>
            <person name="Zhong W.Y."/>
            <person name="Peng D.H."/>
            <person name="Ahmad S."/>
            <person name="Lan S."/>
            <person name="Zhang J.S."/>
            <person name="Tsai W.C."/>
            <person name="Van de Peer Y."/>
            <person name="Liu Z.J."/>
        </authorList>
    </citation>
    <scope>NUCLEOTIDE SEQUENCE</scope>
    <source>
        <strain evidence="12">SCP</strain>
    </source>
</reference>
<evidence type="ECO:0000256" key="10">
    <source>
        <dbReference type="SAM" id="MobiDB-lite"/>
    </source>
</evidence>
<dbReference type="Pfam" id="PF07526">
    <property type="entry name" value="POX"/>
    <property type="match status" value="1"/>
</dbReference>
<dbReference type="SMART" id="SM00574">
    <property type="entry name" value="POX"/>
    <property type="match status" value="1"/>
</dbReference>
<gene>
    <name evidence="12" type="ORF">QJS04_geneDACA001748</name>
</gene>
<reference evidence="12" key="2">
    <citation type="submission" date="2023-06" db="EMBL/GenBank/DDBJ databases">
        <authorList>
            <person name="Ma L."/>
            <person name="Liu K.-W."/>
            <person name="Li Z."/>
            <person name="Hsiao Y.-Y."/>
            <person name="Qi Y."/>
            <person name="Fu T."/>
            <person name="Tang G."/>
            <person name="Zhang D."/>
            <person name="Sun W.-H."/>
            <person name="Liu D.-K."/>
            <person name="Li Y."/>
            <person name="Chen G.-Z."/>
            <person name="Liu X.-D."/>
            <person name="Liao X.-Y."/>
            <person name="Jiang Y.-T."/>
            <person name="Yu X."/>
            <person name="Hao Y."/>
            <person name="Huang J."/>
            <person name="Zhao X.-W."/>
            <person name="Ke S."/>
            <person name="Chen Y.-Y."/>
            <person name="Wu W.-L."/>
            <person name="Hsu J.-L."/>
            <person name="Lin Y.-F."/>
            <person name="Huang M.-D."/>
            <person name="Li C.-Y."/>
            <person name="Huang L."/>
            <person name="Wang Z.-W."/>
            <person name="Zhao X."/>
            <person name="Zhong W.-Y."/>
            <person name="Peng D.-H."/>
            <person name="Ahmad S."/>
            <person name="Lan S."/>
            <person name="Zhang J.-S."/>
            <person name="Tsai W.-C."/>
            <person name="Van De Peer Y."/>
            <person name="Liu Z.-J."/>
        </authorList>
    </citation>
    <scope>NUCLEOTIDE SEQUENCE</scope>
    <source>
        <strain evidence="12">SCP</strain>
        <tissue evidence="12">Leaves</tissue>
    </source>
</reference>
<comment type="subcellular location">
    <subcellularLocation>
        <location evidence="1 8">Nucleus</location>
    </subcellularLocation>
</comment>
<feature type="compositionally biased region" description="Basic and acidic residues" evidence="10">
    <location>
        <begin position="123"/>
        <end position="138"/>
    </location>
</feature>
<dbReference type="InterPro" id="IPR006563">
    <property type="entry name" value="POX_dom"/>
</dbReference>
<evidence type="ECO:0000256" key="6">
    <source>
        <dbReference type="ARBA" id="ARBA00023163"/>
    </source>
</evidence>
<name>A0AAV9BEA0_ACOGR</name>
<dbReference type="GO" id="GO:0005634">
    <property type="term" value="C:nucleus"/>
    <property type="evidence" value="ECO:0007669"/>
    <property type="project" value="UniProtKB-SubCell"/>
</dbReference>
<keyword evidence="13" id="KW-1185">Reference proteome</keyword>
<evidence type="ECO:0000256" key="5">
    <source>
        <dbReference type="ARBA" id="ARBA00023155"/>
    </source>
</evidence>
<dbReference type="Proteomes" id="UP001179952">
    <property type="component" value="Unassembled WGS sequence"/>
</dbReference>
<dbReference type="CDD" id="cd00086">
    <property type="entry name" value="homeodomain"/>
    <property type="match status" value="1"/>
</dbReference>
<feature type="compositionally biased region" description="Gly residues" evidence="10">
    <location>
        <begin position="140"/>
        <end position="156"/>
    </location>
</feature>
<comment type="similarity">
    <text evidence="2">Belongs to the TALE/BELL homeobox family.</text>
</comment>
<proteinExistence type="inferred from homology"/>
<dbReference type="EMBL" id="JAUJYN010000003">
    <property type="protein sequence ID" value="KAK1274741.1"/>
    <property type="molecule type" value="Genomic_DNA"/>
</dbReference>
<dbReference type="GO" id="GO:0003677">
    <property type="term" value="F:DNA binding"/>
    <property type="evidence" value="ECO:0007669"/>
    <property type="project" value="UniProtKB-UniRule"/>
</dbReference>
<feature type="domain" description="Homeobox" evidence="11">
    <location>
        <begin position="275"/>
        <end position="338"/>
    </location>
</feature>
<keyword evidence="6" id="KW-0804">Transcription</keyword>
<dbReference type="Pfam" id="PF05920">
    <property type="entry name" value="Homeobox_KN"/>
    <property type="match status" value="1"/>
</dbReference>
<dbReference type="PROSITE" id="PS50071">
    <property type="entry name" value="HOMEOBOX_2"/>
    <property type="match status" value="1"/>
</dbReference>
<feature type="region of interest" description="Disordered" evidence="10">
    <location>
        <begin position="122"/>
        <end position="157"/>
    </location>
</feature>
<feature type="region of interest" description="Disordered" evidence="10">
    <location>
        <begin position="351"/>
        <end position="390"/>
    </location>
</feature>
<dbReference type="Gene3D" id="1.10.10.60">
    <property type="entry name" value="Homeodomain-like"/>
    <property type="match status" value="1"/>
</dbReference>
<evidence type="ECO:0000256" key="8">
    <source>
        <dbReference type="PROSITE-ProRule" id="PRU00108"/>
    </source>
</evidence>
<evidence type="ECO:0000313" key="12">
    <source>
        <dbReference type="EMBL" id="KAK1274741.1"/>
    </source>
</evidence>
<dbReference type="InterPro" id="IPR009057">
    <property type="entry name" value="Homeodomain-like_sf"/>
</dbReference>
<keyword evidence="4 8" id="KW-0238">DNA-binding</keyword>
<feature type="coiled-coil region" evidence="9">
    <location>
        <begin position="163"/>
        <end position="190"/>
    </location>
</feature>
<evidence type="ECO:0000256" key="9">
    <source>
        <dbReference type="SAM" id="Coils"/>
    </source>
</evidence>
<feature type="DNA-binding region" description="Homeobox" evidence="8">
    <location>
        <begin position="277"/>
        <end position="339"/>
    </location>
</feature>
<dbReference type="SUPFAM" id="SSF46689">
    <property type="entry name" value="Homeodomain-like"/>
    <property type="match status" value="1"/>
</dbReference>
<dbReference type="PANTHER" id="PTHR11850">
    <property type="entry name" value="HOMEOBOX PROTEIN TRANSCRIPTION FACTORS"/>
    <property type="match status" value="1"/>
</dbReference>
<evidence type="ECO:0000256" key="3">
    <source>
        <dbReference type="ARBA" id="ARBA00023015"/>
    </source>
</evidence>
<keyword evidence="3" id="KW-0805">Transcription regulation</keyword>
<dbReference type="InterPro" id="IPR001356">
    <property type="entry name" value="HD"/>
</dbReference>
<keyword evidence="5 8" id="KW-0371">Homeobox</keyword>
<evidence type="ECO:0000256" key="1">
    <source>
        <dbReference type="ARBA" id="ARBA00004123"/>
    </source>
</evidence>
<keyword evidence="7 8" id="KW-0539">Nucleus</keyword>
<evidence type="ECO:0000256" key="4">
    <source>
        <dbReference type="ARBA" id="ARBA00023125"/>
    </source>
</evidence>
<evidence type="ECO:0000256" key="2">
    <source>
        <dbReference type="ARBA" id="ARBA00006454"/>
    </source>
</evidence>
<accession>A0AAV9BEA0</accession>
<dbReference type="InterPro" id="IPR008422">
    <property type="entry name" value="KN_HD"/>
</dbReference>
<dbReference type="AlphaFoldDB" id="A0AAV9BEA0"/>
<dbReference type="InterPro" id="IPR050224">
    <property type="entry name" value="TALE_homeobox"/>
</dbReference>
<comment type="caution">
    <text evidence="12">The sequence shown here is derived from an EMBL/GenBank/DDBJ whole genome shotgun (WGS) entry which is preliminary data.</text>
</comment>
<evidence type="ECO:0000256" key="7">
    <source>
        <dbReference type="ARBA" id="ARBA00023242"/>
    </source>
</evidence>
<sequence>MATYFHGLPPPEIQSDGLQTLYLMNPNFMGCYSDAPAAPNMLLMNSGGLHYWTPTAAASALNQQGLSLSLSQPPPYMTHRPPPPENDVISQAASPPGALVGSKYLKAARELLEEVVSVVSSSVKKERGRAKSDFRTNGESEGGSGGGGGGDGGGGVEISTTERQELQMKKAKLVRMLDEVEQRYRQYHHQMQIITSAFEATAGTGSAKTYTSLALRTISRQFRCLRDAISGQIRATGRRLGEEEVVGEGGSRLRFVDHHLRQQRALQQLGMVQHNNTWRPQRGLPEQAVSVLRAWLFEHFLHPYPKDSDKHMLAKQTGLTRSQVSNWFINARVRLWKPMVEEMYLEEIKQEPNTTIDGEAAAKDDSASRSSTTAQSDPPPTSITDPIRYEETMEPFKPKKARIEYLRQAPLPPPPPFGAYFEAAEQMRFSSNGVSLTLGLHENNPSMAGSMQQVSDAYEGQLSMQSRERFSAHHQLLPDFVA</sequence>
<dbReference type="FunFam" id="1.10.10.60:FF:000117">
    <property type="entry name" value="BEL1-like homeodomain protein 9"/>
    <property type="match status" value="1"/>
</dbReference>
<dbReference type="SMART" id="SM00389">
    <property type="entry name" value="HOX"/>
    <property type="match status" value="1"/>
</dbReference>
<keyword evidence="9" id="KW-0175">Coiled coil</keyword>
<evidence type="ECO:0000259" key="11">
    <source>
        <dbReference type="PROSITE" id="PS50071"/>
    </source>
</evidence>